<dbReference type="Proteomes" id="UP001142374">
    <property type="component" value="Unassembled WGS sequence"/>
</dbReference>
<evidence type="ECO:0000313" key="2">
    <source>
        <dbReference type="Proteomes" id="UP001142374"/>
    </source>
</evidence>
<comment type="caution">
    <text evidence="1">The sequence shown here is derived from an EMBL/GenBank/DDBJ whole genome shotgun (WGS) entry which is preliminary data.</text>
</comment>
<dbReference type="EMBL" id="JANIID010000032">
    <property type="protein sequence ID" value="MCQ8773642.1"/>
    <property type="molecule type" value="Genomic_DNA"/>
</dbReference>
<reference evidence="1" key="1">
    <citation type="submission" date="2022-06" db="EMBL/GenBank/DDBJ databases">
        <title>WGS of actinobacteria.</title>
        <authorList>
            <person name="Thawai C."/>
        </authorList>
    </citation>
    <scope>NUCLEOTIDE SEQUENCE</scope>
    <source>
        <strain evidence="1">AA8</strain>
    </source>
</reference>
<dbReference type="RefSeq" id="WP_168096564.1">
    <property type="nucleotide sequence ID" value="NZ_JAATER010000709.1"/>
</dbReference>
<evidence type="ECO:0000313" key="1">
    <source>
        <dbReference type="EMBL" id="MCQ8773642.1"/>
    </source>
</evidence>
<organism evidence="1 2">
    <name type="scientific">Streptomyces telluris</name>
    <dbReference type="NCBI Taxonomy" id="2720021"/>
    <lineage>
        <taxon>Bacteria</taxon>
        <taxon>Bacillati</taxon>
        <taxon>Actinomycetota</taxon>
        <taxon>Actinomycetes</taxon>
        <taxon>Kitasatosporales</taxon>
        <taxon>Streptomycetaceae</taxon>
        <taxon>Streptomyces</taxon>
    </lineage>
</organism>
<name>A0A9X2LLW0_9ACTN</name>
<accession>A0A9X2LLW0</accession>
<dbReference type="AlphaFoldDB" id="A0A9X2LLW0"/>
<sequence length="89" mass="9419">MALALEDILGTVVASRVLLLTTTGEALLGLGYEPEGVRRLDMAAQEAEDTGYDDGAVRALVVPLRVSAHAGLQARYNAAVARLTTRTDH</sequence>
<proteinExistence type="predicted"/>
<keyword evidence="2" id="KW-1185">Reference proteome</keyword>
<gene>
    <name evidence="1" type="ORF">NQU55_28360</name>
</gene>
<protein>
    <submittedName>
        <fullName evidence="1">Uncharacterized protein</fullName>
    </submittedName>
</protein>